<evidence type="ECO:0000313" key="4">
    <source>
        <dbReference type="EMBL" id="KAE8292246.1"/>
    </source>
</evidence>
<dbReference type="PANTHER" id="PTHR12601">
    <property type="entry name" value="EUKARYOTIC TRANSLATION INITIATION FACTOR 3 SUBUNIT EIF-3"/>
    <property type="match status" value="1"/>
</dbReference>
<organism evidence="4 5">
    <name type="scientific">Larimichthys crocea</name>
    <name type="common">Large yellow croaker</name>
    <name type="synonym">Pseudosciaena crocea</name>
    <dbReference type="NCBI Taxonomy" id="215358"/>
    <lineage>
        <taxon>Eukaryota</taxon>
        <taxon>Metazoa</taxon>
        <taxon>Chordata</taxon>
        <taxon>Craniata</taxon>
        <taxon>Vertebrata</taxon>
        <taxon>Euteleostomi</taxon>
        <taxon>Actinopterygii</taxon>
        <taxon>Neopterygii</taxon>
        <taxon>Teleostei</taxon>
        <taxon>Neoteleostei</taxon>
        <taxon>Acanthomorphata</taxon>
        <taxon>Eupercaria</taxon>
        <taxon>Sciaenidae</taxon>
        <taxon>Larimichthys</taxon>
    </lineage>
</organism>
<reference evidence="4 5" key="1">
    <citation type="submission" date="2019-07" db="EMBL/GenBank/DDBJ databases">
        <title>Chromosome genome assembly for large yellow croaker.</title>
        <authorList>
            <person name="Xiao S."/>
        </authorList>
    </citation>
    <scope>NUCLEOTIDE SEQUENCE [LARGE SCALE GENOMIC DNA]</scope>
    <source>
        <strain evidence="4">JMULYC20181020</strain>
        <tissue evidence="4">Muscle</tissue>
    </source>
</reference>
<dbReference type="InterPro" id="IPR023231">
    <property type="entry name" value="GSKIP_dom_sf"/>
</dbReference>
<dbReference type="InterPro" id="IPR011990">
    <property type="entry name" value="TPR-like_helical_dom_sf"/>
</dbReference>
<dbReference type="Pfam" id="PF12807">
    <property type="entry name" value="eIF3_p135"/>
    <property type="match status" value="1"/>
</dbReference>
<feature type="compositionally biased region" description="Basic and acidic residues" evidence="2">
    <location>
        <begin position="1326"/>
        <end position="1336"/>
    </location>
</feature>
<dbReference type="GO" id="GO:0048312">
    <property type="term" value="P:intracellular distribution of mitochondria"/>
    <property type="evidence" value="ECO:0007669"/>
    <property type="project" value="TreeGrafter"/>
</dbReference>
<feature type="compositionally biased region" description="Polar residues" evidence="2">
    <location>
        <begin position="1269"/>
        <end position="1283"/>
    </location>
</feature>
<feature type="compositionally biased region" description="Basic and acidic residues" evidence="2">
    <location>
        <begin position="586"/>
        <end position="599"/>
    </location>
</feature>
<feature type="region of interest" description="Disordered" evidence="2">
    <location>
        <begin position="579"/>
        <end position="599"/>
    </location>
</feature>
<dbReference type="SUPFAM" id="SSF48452">
    <property type="entry name" value="TPR-like"/>
    <property type="match status" value="1"/>
</dbReference>
<evidence type="ECO:0000256" key="2">
    <source>
        <dbReference type="SAM" id="MobiDB-lite"/>
    </source>
</evidence>
<dbReference type="SUPFAM" id="SSF103107">
    <property type="entry name" value="Hypothetical protein c14orf129, hspc210"/>
    <property type="match status" value="1"/>
</dbReference>
<evidence type="ECO:0000259" key="3">
    <source>
        <dbReference type="PROSITE" id="PS51823"/>
    </source>
</evidence>
<gene>
    <name evidence="4" type="ORF">D5F01_LYC09613</name>
</gene>
<proteinExistence type="predicted"/>
<dbReference type="GO" id="GO:0005737">
    <property type="term" value="C:cytoplasm"/>
    <property type="evidence" value="ECO:0007669"/>
    <property type="project" value="TreeGrafter"/>
</dbReference>
<keyword evidence="5" id="KW-1185">Reference proteome</keyword>
<feature type="compositionally biased region" description="Polar residues" evidence="2">
    <location>
        <begin position="1362"/>
        <end position="1371"/>
    </location>
</feature>
<dbReference type="InterPro" id="IPR025697">
    <property type="entry name" value="CLU_dom"/>
</dbReference>
<evidence type="ECO:0000256" key="1">
    <source>
        <dbReference type="ARBA" id="ARBA00022490"/>
    </source>
</evidence>
<dbReference type="InterPro" id="IPR033646">
    <property type="entry name" value="CLU-central"/>
</dbReference>
<dbReference type="CDD" id="cd15466">
    <property type="entry name" value="CLU-central"/>
    <property type="match status" value="1"/>
</dbReference>
<dbReference type="PROSITE" id="PS51823">
    <property type="entry name" value="CLU"/>
    <property type="match status" value="1"/>
</dbReference>
<dbReference type="GO" id="GO:0003729">
    <property type="term" value="F:mRNA binding"/>
    <property type="evidence" value="ECO:0007669"/>
    <property type="project" value="TreeGrafter"/>
</dbReference>
<evidence type="ECO:0000313" key="5">
    <source>
        <dbReference type="Proteomes" id="UP000424527"/>
    </source>
</evidence>
<feature type="compositionally biased region" description="Basic and acidic residues" evidence="2">
    <location>
        <begin position="1250"/>
        <end position="1266"/>
    </location>
</feature>
<name>A0A6G0IM10_LARCR</name>
<protein>
    <submittedName>
        <fullName evidence="4">Clustered mitochondria protein-like protein</fullName>
    </submittedName>
</protein>
<sequence length="1408" mass="153791">MKDKVRRGGGRNQAKTDVIGLTGRKDAAGMKQDEDTSFPVKIQGAGVEPFELQVHGFWLVQDAVMTLLSRDEVCPRSNLSLALAGTNLDPLAELQSLKGLKPGAVLRLVEEPYSARSVQLHLARVLELLRVSGPQDALREGRSPSILETLTHTQTPDSGITNGKSLKRSLSNTKTETTNQDGAPPEYLLPGSSDRPLMALLPQSSQPEAPGFLKDLSLSCWNPPPGHRKLQGDFLYITVVTMEGRRFDITSCPKGFFLNRSTEDVFDPRPAQSSPVCHCFTDVLCHISPAFKQTFTTLKNRPQLSPVEVMPTPYHTLSWLGPPCASRTHKNTFSRLGVEEQPGSQAPDWNEELQTARDLPHGNLEERLQRDRAVLQINSAFVRAVMQGAETVIDGFVEPVNGNPVDPAFLWGGLFMSQGAASAMFGGERGRRAAQRLELKGVQAYSNIEGVEGLHTLPTAIVDYRGVRLSAQGLAPGLEGSEQDQATAPASRGLLYGVNAGPQESPQRRQLLQLLAQAAKSLFLQRHVVLSPNSRQVPLFTSVDAQGLLGADGRFYILDVFRTFPADANFCPDVGTEGQSVIGEEESNKSCEEEEDEKKKGCVKEGWPENYHSESGLPKSFIHGLCRLKPELLQAFIQHKHCQFTQRVREMLDENGGFEECATAGDARATQAVRAACKEVGSVSDIIFEMRFNSNVFSPEVSFPPGESQSTKLQERLLREAASFIITHQIPAFVEYCLQSNEAPMDGASLKQALHQRGINLRYLGHVINTISQSEHKERLRHIMRLVISEIFIRSTRRVFSSFIQGVDTPSLSAAVSHFLCCLFVPHFMPAPVGEETKKKSRRRGRGAGASESTPWSTLTGAELWNLVCQDAVETYNISDCLGSGPNHLVEHYGLQKLSLLREFCLKTGVQLRLKDYCLDNQNKAPIGPDDILNIFPVVKHINTPTVDASKAHRAAQTFLQKGLLDQAHEHLKEAAYLYGRVCDDLNPEACYCHSMLAKVAFLQGKAAEARSVQLKAVVISERVLGFDHPNTIQQYALLGVYAFAGGETALAQKCVLRARLLTLTVHGEDHPYIATLDSCLGLMLTGDQTGQYLKNALRLNTSFFGAINLHTALNQHMLAQWMCSKGDYRSAMTHEKEALTAFTTLFGEDHAQTRCSKEFLCTITKQAVKVERSLRQAGADCTEQTVECLSPTNDTVLEQMVLVTGIRRLTQSDRFQEYRQKHKELKAAVAKELGFKVTTELVASEAADGGEKNSDGETGYGKEAEDGGSSTVQKASESQQEQPVEETIVESTANGHVVEPAEQNHLEDSDRAGSGAEVSIVNGESEVRATGEETKSSTANGEVKSDAAANEMKSDEVNGDINGTPTSPSVLKSKGTWADIVSKAPVANGTAVNGVADKVTANGVAEG</sequence>
<dbReference type="EMBL" id="REGW02000009">
    <property type="protein sequence ID" value="KAE8292246.1"/>
    <property type="molecule type" value="Genomic_DNA"/>
</dbReference>
<comment type="caution">
    <text evidence="4">The sequence shown here is derived from an EMBL/GenBank/DDBJ whole genome shotgun (WGS) entry which is preliminary data.</text>
</comment>
<accession>A0A6G0IM10</accession>
<dbReference type="Pfam" id="PF13236">
    <property type="entry name" value="CLU"/>
    <property type="match status" value="1"/>
</dbReference>
<dbReference type="Proteomes" id="UP000424527">
    <property type="component" value="Unassembled WGS sequence"/>
</dbReference>
<dbReference type="InterPro" id="IPR027523">
    <property type="entry name" value="CLU_prot"/>
</dbReference>
<dbReference type="PANTHER" id="PTHR12601:SF41">
    <property type="entry name" value="CLUSTERED MITOCHONDRIA PROTEIN HOMOLOG"/>
    <property type="match status" value="1"/>
</dbReference>
<feature type="region of interest" description="Disordered" evidence="2">
    <location>
        <begin position="835"/>
        <end position="855"/>
    </location>
</feature>
<dbReference type="Pfam" id="PF13374">
    <property type="entry name" value="TPR_10"/>
    <property type="match status" value="2"/>
</dbReference>
<dbReference type="Gene3D" id="1.25.40.10">
    <property type="entry name" value="Tetratricopeptide repeat domain"/>
    <property type="match status" value="2"/>
</dbReference>
<feature type="region of interest" description="Disordered" evidence="2">
    <location>
        <begin position="1247"/>
        <end position="1287"/>
    </location>
</feature>
<feature type="region of interest" description="Disordered" evidence="2">
    <location>
        <begin position="137"/>
        <end position="194"/>
    </location>
</feature>
<feature type="domain" description="Clu" evidence="3">
    <location>
        <begin position="327"/>
        <end position="571"/>
    </location>
</feature>
<feature type="region of interest" description="Disordered" evidence="2">
    <location>
        <begin position="1321"/>
        <end position="1371"/>
    </location>
</feature>
<feature type="compositionally biased region" description="Polar residues" evidence="2">
    <location>
        <begin position="146"/>
        <end position="181"/>
    </location>
</feature>
<keyword evidence="1" id="KW-0963">Cytoplasm</keyword>